<evidence type="ECO:0000313" key="1">
    <source>
        <dbReference type="EMBL" id="RVT90234.1"/>
    </source>
</evidence>
<evidence type="ECO:0000313" key="2">
    <source>
        <dbReference type="Proteomes" id="UP000282971"/>
    </source>
</evidence>
<dbReference type="RefSeq" id="WP_164857324.1">
    <property type="nucleotide sequence ID" value="NZ_SACN01000003.1"/>
</dbReference>
<dbReference type="AlphaFoldDB" id="A0A437LXZ5"/>
<sequence length="295" mass="33920">MTRTQKIAHAPMTLEDFRFSLGNGNWEYFARTGVSLDDIYASTADWAAALEGVDRPWLCWNVNPDWNLVQQRMVKSVGWTPVVGFDPRVGPPPVEPGSILIDFNARLKLPTMWMPFPMEFVHRFAPRMAFWHADLLIPEQKMRRIAVMFEALPDGHVIAAKPDTGIRDVFNAKGRRYWDLVGCTTRAASQDAFDKGAGWWMSFANHPSNSPEQRKRRAAYFWDTGTGIHYWHKQLGGQVSTIPEAYVKDGHFTGIGQKQYHRVSPRNHKRDLTRELSLNYHLVDCCRQLGLEEYL</sequence>
<reference evidence="1 2" key="1">
    <citation type="submission" date="2019-01" db="EMBL/GenBank/DDBJ databases">
        <authorList>
            <person name="Chen W.-M."/>
        </authorList>
    </citation>
    <scope>NUCLEOTIDE SEQUENCE [LARGE SCALE GENOMIC DNA]</scope>
    <source>
        <strain evidence="1 2">CCP-7</strain>
    </source>
</reference>
<organism evidence="1 2">
    <name type="scientific">Sphingomonas crocodyli</name>
    <dbReference type="NCBI Taxonomy" id="1979270"/>
    <lineage>
        <taxon>Bacteria</taxon>
        <taxon>Pseudomonadati</taxon>
        <taxon>Pseudomonadota</taxon>
        <taxon>Alphaproteobacteria</taxon>
        <taxon>Sphingomonadales</taxon>
        <taxon>Sphingomonadaceae</taxon>
        <taxon>Sphingomonas</taxon>
    </lineage>
</organism>
<protein>
    <submittedName>
        <fullName evidence="1">Uncharacterized protein</fullName>
    </submittedName>
</protein>
<gene>
    <name evidence="1" type="ORF">EOD43_18235</name>
</gene>
<dbReference type="Proteomes" id="UP000282971">
    <property type="component" value="Unassembled WGS sequence"/>
</dbReference>
<name>A0A437LXZ5_9SPHN</name>
<dbReference type="EMBL" id="SACN01000003">
    <property type="protein sequence ID" value="RVT90234.1"/>
    <property type="molecule type" value="Genomic_DNA"/>
</dbReference>
<proteinExistence type="predicted"/>
<accession>A0A437LXZ5</accession>
<comment type="caution">
    <text evidence="1">The sequence shown here is derived from an EMBL/GenBank/DDBJ whole genome shotgun (WGS) entry which is preliminary data.</text>
</comment>
<keyword evidence="2" id="KW-1185">Reference proteome</keyword>